<keyword evidence="5" id="KW-1185">Reference proteome</keyword>
<organism evidence="4">
    <name type="scientific">Oryza punctata</name>
    <name type="common">Red rice</name>
    <dbReference type="NCBI Taxonomy" id="4537"/>
    <lineage>
        <taxon>Eukaryota</taxon>
        <taxon>Viridiplantae</taxon>
        <taxon>Streptophyta</taxon>
        <taxon>Embryophyta</taxon>
        <taxon>Tracheophyta</taxon>
        <taxon>Spermatophyta</taxon>
        <taxon>Magnoliopsida</taxon>
        <taxon>Liliopsida</taxon>
        <taxon>Poales</taxon>
        <taxon>Poaceae</taxon>
        <taxon>BOP clade</taxon>
        <taxon>Oryzoideae</taxon>
        <taxon>Oryzeae</taxon>
        <taxon>Oryzinae</taxon>
        <taxon>Oryza</taxon>
    </lineage>
</organism>
<dbReference type="OMA" id="QVLEYWA"/>
<accession>A0A0E0LGF4</accession>
<reference evidence="4" key="2">
    <citation type="submission" date="2018-05" db="EMBL/GenBank/DDBJ databases">
        <title>OpunRS2 (Oryza punctata Reference Sequence Version 2).</title>
        <authorList>
            <person name="Zhang J."/>
            <person name="Kudrna D."/>
            <person name="Lee S."/>
            <person name="Talag J."/>
            <person name="Welchert J."/>
            <person name="Wing R.A."/>
        </authorList>
    </citation>
    <scope>NUCLEOTIDE SEQUENCE [LARGE SCALE GENOMIC DNA]</scope>
</reference>
<feature type="coiled-coil region" evidence="1">
    <location>
        <begin position="173"/>
        <end position="207"/>
    </location>
</feature>
<evidence type="ECO:0000256" key="1">
    <source>
        <dbReference type="SAM" id="Coils"/>
    </source>
</evidence>
<name>A0A0E0LGF4_ORYPU</name>
<feature type="transmembrane region" description="Helical" evidence="3">
    <location>
        <begin position="79"/>
        <end position="98"/>
    </location>
</feature>
<dbReference type="eggNOG" id="ENOG502RXY3">
    <property type="taxonomic scope" value="Eukaryota"/>
</dbReference>
<protein>
    <submittedName>
        <fullName evidence="4">Uncharacterized protein</fullName>
    </submittedName>
</protein>
<dbReference type="EnsemblPlants" id="OPUNC07G01200.1">
    <property type="protein sequence ID" value="OPUNC07G01200.1"/>
    <property type="gene ID" value="OPUNC07G01200"/>
</dbReference>
<keyword evidence="3" id="KW-1133">Transmembrane helix</keyword>
<sequence length="209" mass="22730">MAKEASAASASGAAAPEAQQLAGGSGGGDTPRRRRPRSRSDPLLIVCRCFNVVTAATAALCVAVNVLSAVQSFRTGLDIFGGIFRCYAVVISLFVGVVETEWGFIIKFCKILEYWPARGMLQIFVAVMTKAYPNVERGDLILLEDIASYLLLACGLIYIISGVLCIGVLKRSRQQKATSREQAVKDLEELEKRREELEALLLAQRSETV</sequence>
<evidence type="ECO:0000256" key="3">
    <source>
        <dbReference type="SAM" id="Phobius"/>
    </source>
</evidence>
<dbReference type="PANTHER" id="PTHR34965:SF1">
    <property type="entry name" value="OS07G0118300 PROTEIN"/>
    <property type="match status" value="1"/>
</dbReference>
<dbReference type="STRING" id="4537.A0A0E0LGF4"/>
<evidence type="ECO:0000313" key="5">
    <source>
        <dbReference type="Proteomes" id="UP000026962"/>
    </source>
</evidence>
<dbReference type="AlphaFoldDB" id="A0A0E0LGF4"/>
<feature type="transmembrane region" description="Helical" evidence="3">
    <location>
        <begin position="43"/>
        <end position="67"/>
    </location>
</feature>
<feature type="transmembrane region" description="Helical" evidence="3">
    <location>
        <begin position="147"/>
        <end position="169"/>
    </location>
</feature>
<evidence type="ECO:0000313" key="4">
    <source>
        <dbReference type="EnsemblPlants" id="OPUNC07G01200.1"/>
    </source>
</evidence>
<dbReference type="Gramene" id="OPUNC07G01200.1">
    <property type="protein sequence ID" value="OPUNC07G01200.1"/>
    <property type="gene ID" value="OPUNC07G01200"/>
</dbReference>
<dbReference type="PANTHER" id="PTHR34965">
    <property type="entry name" value="OS07G0118300 PROTEIN"/>
    <property type="match status" value="1"/>
</dbReference>
<proteinExistence type="predicted"/>
<feature type="compositionally biased region" description="Low complexity" evidence="2">
    <location>
        <begin position="1"/>
        <end position="22"/>
    </location>
</feature>
<dbReference type="HOGENOM" id="CLU_095149_0_0_1"/>
<keyword evidence="1" id="KW-0175">Coiled coil</keyword>
<evidence type="ECO:0000256" key="2">
    <source>
        <dbReference type="SAM" id="MobiDB-lite"/>
    </source>
</evidence>
<dbReference type="Proteomes" id="UP000026962">
    <property type="component" value="Chromosome 7"/>
</dbReference>
<keyword evidence="3" id="KW-0812">Transmembrane</keyword>
<feature type="region of interest" description="Disordered" evidence="2">
    <location>
        <begin position="1"/>
        <end position="37"/>
    </location>
</feature>
<reference evidence="4" key="1">
    <citation type="submission" date="2015-04" db="UniProtKB">
        <authorList>
            <consortium name="EnsemblPlants"/>
        </authorList>
    </citation>
    <scope>IDENTIFICATION</scope>
</reference>
<feature type="transmembrane region" description="Helical" evidence="3">
    <location>
        <begin position="119"/>
        <end position="135"/>
    </location>
</feature>
<keyword evidence="3" id="KW-0472">Membrane</keyword>